<name>A0A0G1XQW4_9BACT</name>
<dbReference type="Proteomes" id="UP000034711">
    <property type="component" value="Unassembled WGS sequence"/>
</dbReference>
<comment type="caution">
    <text evidence="1">The sequence shown here is derived from an EMBL/GenBank/DDBJ whole genome shotgun (WGS) entry which is preliminary data.</text>
</comment>
<evidence type="ECO:0000313" key="2">
    <source>
        <dbReference type="Proteomes" id="UP000034711"/>
    </source>
</evidence>
<dbReference type="AlphaFoldDB" id="A0A0G1XQW4"/>
<proteinExistence type="predicted"/>
<dbReference type="EMBL" id="LCRI01000002">
    <property type="protein sequence ID" value="KKW33270.1"/>
    <property type="molecule type" value="Genomic_DNA"/>
</dbReference>
<gene>
    <name evidence="1" type="ORF">UY77_C0002G0018</name>
</gene>
<sequence>MVSKKTVLIVPPNDPEAVLISQIAKKLEIPRIKSNQPHGASLDKEPKILQKIREGGWKRVVVVEMPGPKTEKRLREKGIEVVIIDHHRYDRLDRAVHPKTGKLLPSSLEQFLKLFRITDRKLKAAGFDPKLVKAIGLMDRGYVWELMKVGYTKAGIRKVIEYQSELMHSVRGDMRNEEKKNQLAREAWEKREVWKKFFIVRAEQPIEIRSRISLIVALEVGKPTPLIIEEAGRGFIYVQESDYAIQLFKKFGGFTFGMDRNWGYRNQGKAARVTVEVVQKFLSFIL</sequence>
<accession>A0A0G1XQW4</accession>
<organism evidence="1 2">
    <name type="scientific">Candidatus Uhrbacteria bacterium GW2011_GWA2_53_10</name>
    <dbReference type="NCBI Taxonomy" id="1618980"/>
    <lineage>
        <taxon>Bacteria</taxon>
        <taxon>Candidatus Uhriibacteriota</taxon>
    </lineage>
</organism>
<evidence type="ECO:0000313" key="1">
    <source>
        <dbReference type="EMBL" id="KKW33270.1"/>
    </source>
</evidence>
<protein>
    <submittedName>
        <fullName evidence="1">Uncharacterized protein</fullName>
    </submittedName>
</protein>
<reference evidence="1 2" key="1">
    <citation type="journal article" date="2015" name="Nature">
        <title>rRNA introns, odd ribosomes, and small enigmatic genomes across a large radiation of phyla.</title>
        <authorList>
            <person name="Brown C.T."/>
            <person name="Hug L.A."/>
            <person name="Thomas B.C."/>
            <person name="Sharon I."/>
            <person name="Castelle C.J."/>
            <person name="Singh A."/>
            <person name="Wilkins M.J."/>
            <person name="Williams K.H."/>
            <person name="Banfield J.F."/>
        </authorList>
    </citation>
    <scope>NUCLEOTIDE SEQUENCE [LARGE SCALE GENOMIC DNA]</scope>
</reference>